<evidence type="ECO:0008006" key="4">
    <source>
        <dbReference type="Google" id="ProtNLM"/>
    </source>
</evidence>
<evidence type="ECO:0000256" key="1">
    <source>
        <dbReference type="SAM" id="SignalP"/>
    </source>
</evidence>
<dbReference type="AlphaFoldDB" id="A0A1S1Z564"/>
<dbReference type="STRING" id="915059.NH26_19040"/>
<dbReference type="OrthoDB" id="5505971at2"/>
<comment type="caution">
    <text evidence="2">The sequence shown here is derived from an EMBL/GenBank/DDBJ whole genome shotgun (WGS) entry which is preliminary data.</text>
</comment>
<name>A0A1S1Z564_FLAPC</name>
<feature type="chain" id="PRO_5010251366" description="Secretin/TonB short N-terminal domain-containing protein" evidence="1">
    <location>
        <begin position="22"/>
        <end position="637"/>
    </location>
</feature>
<evidence type="ECO:0000313" key="3">
    <source>
        <dbReference type="Proteomes" id="UP000179797"/>
    </source>
</evidence>
<dbReference type="InterPro" id="IPR008969">
    <property type="entry name" value="CarboxyPept-like_regulatory"/>
</dbReference>
<gene>
    <name evidence="2" type="ORF">NH26_19040</name>
</gene>
<dbReference type="Proteomes" id="UP000179797">
    <property type="component" value="Unassembled WGS sequence"/>
</dbReference>
<proteinExistence type="predicted"/>
<organism evidence="2 3">
    <name type="scientific">Flammeovirga pacifica</name>
    <dbReference type="NCBI Taxonomy" id="915059"/>
    <lineage>
        <taxon>Bacteria</taxon>
        <taxon>Pseudomonadati</taxon>
        <taxon>Bacteroidota</taxon>
        <taxon>Cytophagia</taxon>
        <taxon>Cytophagales</taxon>
        <taxon>Flammeovirgaceae</taxon>
        <taxon>Flammeovirga</taxon>
    </lineage>
</organism>
<sequence>MKNCIIKFLTFFVFISSYTIAADNESLLNRVISINIKNEPIEDALSIISNKGGFLFSYNSSIIDKNQLISKKIQNKTIENVLYDVLGDAYEFKQVGNSHIIIREAFTLTIRPMEDKKRLTPAEQERLKEDIPLIGKVIDEVTGKGIENVVVYDSRKKILTLTDSTGYYRMEIPVEQLNEGVFFRGRGFYDTMVQFDPDKETNFIKYNVSLTPYLDQPGPIDSDFALTATSPHTLGIVQKFVPKKVDVISNNIEQVETRVFQFTLVPFLSNANFLGGSYENRFSINALMGYSAGVKGIEIGGLANINRFNMRGFQVGGLANIVGGDVTGLQVGGITNYNLGKVNGINIGGILNVAKDSVIGLHVGGITDLSLKATTGIQIGGIVATTTKKVNGIQIGGIYSYADQFNGLQINGITGTTVKTSNGMQLSGIYNYSQKIRGIQVAGISNTVTDTISGVQIAGIYNYAKKMNGVQIGLINSAKKGANALPIGLFAWYSDGYHSAGIEGDETTWANFYFRSGSKKLYNYFQLKYNFESDFHKEGPGFGYGIGTFPLKRLNIEAGAIISSNNEFNDWTSFYINTKIRYVQPIGKHINILAGPTVNWSPVLDNRTMNVPPHFWKNDFESGPMWISANFGIQFTW</sequence>
<dbReference type="EMBL" id="JRYR02000001">
    <property type="protein sequence ID" value="OHX68293.1"/>
    <property type="molecule type" value="Genomic_DNA"/>
</dbReference>
<dbReference type="SUPFAM" id="SSF49464">
    <property type="entry name" value="Carboxypeptidase regulatory domain-like"/>
    <property type="match status" value="1"/>
</dbReference>
<feature type="signal peptide" evidence="1">
    <location>
        <begin position="1"/>
        <end position="21"/>
    </location>
</feature>
<dbReference type="RefSeq" id="WP_044226994.1">
    <property type="nucleotide sequence ID" value="NZ_JRYR02000001.1"/>
</dbReference>
<reference evidence="2 3" key="1">
    <citation type="journal article" date="2012" name="Int. J. Syst. Evol. Microbiol.">
        <title>Flammeovirga pacifica sp. nov., isolated from deep-sea sediment.</title>
        <authorList>
            <person name="Xu H."/>
            <person name="Fu Y."/>
            <person name="Yang N."/>
            <person name="Ding Z."/>
            <person name="Lai Q."/>
            <person name="Zeng R."/>
        </authorList>
    </citation>
    <scope>NUCLEOTIDE SEQUENCE [LARGE SCALE GENOMIC DNA]</scope>
    <source>
        <strain evidence="3">DSM 24597 / LMG 26175 / WPAGA1</strain>
    </source>
</reference>
<keyword evidence="1" id="KW-0732">Signal</keyword>
<protein>
    <recommendedName>
        <fullName evidence="4">Secretin/TonB short N-terminal domain-containing protein</fullName>
    </recommendedName>
</protein>
<evidence type="ECO:0000313" key="2">
    <source>
        <dbReference type="EMBL" id="OHX68293.1"/>
    </source>
</evidence>
<accession>A0A1S1Z564</accession>
<keyword evidence="3" id="KW-1185">Reference proteome</keyword>